<evidence type="ECO:0000256" key="1">
    <source>
        <dbReference type="ARBA" id="ARBA00023054"/>
    </source>
</evidence>
<dbReference type="PANTHER" id="PTHR14166">
    <property type="entry name" value="SLIT-ROBO RHO GTPASE ACTIVATING PROTEIN"/>
    <property type="match status" value="1"/>
</dbReference>
<dbReference type="InterPro" id="IPR051627">
    <property type="entry name" value="SLIT-ROBO_RhoGAP"/>
</dbReference>
<dbReference type="InterPro" id="IPR027267">
    <property type="entry name" value="AH/BAR_dom_sf"/>
</dbReference>
<evidence type="ECO:0000313" key="4">
    <source>
        <dbReference type="Proteomes" id="UP001367676"/>
    </source>
</evidence>
<evidence type="ECO:0000259" key="2">
    <source>
        <dbReference type="Pfam" id="PF00611"/>
    </source>
</evidence>
<dbReference type="Gene3D" id="1.20.1270.60">
    <property type="entry name" value="Arfaptin homology (AH) domain/BAR domain"/>
    <property type="match status" value="1"/>
</dbReference>
<evidence type="ECO:0000313" key="3">
    <source>
        <dbReference type="EMBL" id="KAK7576048.1"/>
    </source>
</evidence>
<feature type="domain" description="FCH" evidence="2">
    <location>
        <begin position="29"/>
        <end position="77"/>
    </location>
</feature>
<accession>A0AAN9Y0F3</accession>
<organism evidence="3 4">
    <name type="scientific">Parthenolecanium corni</name>
    <dbReference type="NCBI Taxonomy" id="536013"/>
    <lineage>
        <taxon>Eukaryota</taxon>
        <taxon>Metazoa</taxon>
        <taxon>Ecdysozoa</taxon>
        <taxon>Arthropoda</taxon>
        <taxon>Hexapoda</taxon>
        <taxon>Insecta</taxon>
        <taxon>Pterygota</taxon>
        <taxon>Neoptera</taxon>
        <taxon>Paraneoptera</taxon>
        <taxon>Hemiptera</taxon>
        <taxon>Sternorrhyncha</taxon>
        <taxon>Coccoidea</taxon>
        <taxon>Coccidae</taxon>
        <taxon>Parthenolecanium</taxon>
    </lineage>
</organism>
<dbReference type="AlphaFoldDB" id="A0AAN9Y0F3"/>
<sequence>MCLNGCKFDVSNHRWVLLDKDIRIQLNEQLRCLDTRMETQVAVVSELQDFFRRRAEVELDYSKNLDKLSKTLQLRHKEQKQK</sequence>
<dbReference type="InterPro" id="IPR001060">
    <property type="entry name" value="FCH_dom"/>
</dbReference>
<dbReference type="Pfam" id="PF00611">
    <property type="entry name" value="FCH"/>
    <property type="match status" value="1"/>
</dbReference>
<dbReference type="SUPFAM" id="SSF103657">
    <property type="entry name" value="BAR/IMD domain-like"/>
    <property type="match status" value="1"/>
</dbReference>
<name>A0AAN9Y0F3_9HEMI</name>
<keyword evidence="4" id="KW-1185">Reference proteome</keyword>
<gene>
    <name evidence="3" type="ORF">V9T40_012334</name>
</gene>
<proteinExistence type="predicted"/>
<protein>
    <recommendedName>
        <fullName evidence="2">FCH domain-containing protein</fullName>
    </recommendedName>
</protein>
<comment type="caution">
    <text evidence="3">The sequence shown here is derived from an EMBL/GenBank/DDBJ whole genome shotgun (WGS) entry which is preliminary data.</text>
</comment>
<keyword evidence="1" id="KW-0175">Coiled coil</keyword>
<dbReference type="EMBL" id="JBBCAQ010000036">
    <property type="protein sequence ID" value="KAK7576048.1"/>
    <property type="molecule type" value="Genomic_DNA"/>
</dbReference>
<dbReference type="Proteomes" id="UP001367676">
    <property type="component" value="Unassembled WGS sequence"/>
</dbReference>
<reference evidence="3 4" key="1">
    <citation type="submission" date="2024-03" db="EMBL/GenBank/DDBJ databases">
        <title>Adaptation during the transition from Ophiocordyceps entomopathogen to insect associate is accompanied by gene loss and intensified selection.</title>
        <authorList>
            <person name="Ward C.M."/>
            <person name="Onetto C.A."/>
            <person name="Borneman A.R."/>
        </authorList>
    </citation>
    <scope>NUCLEOTIDE SEQUENCE [LARGE SCALE GENOMIC DNA]</scope>
    <source>
        <strain evidence="3">AWRI1</strain>
        <tissue evidence="3">Single Adult Female</tissue>
    </source>
</reference>